<dbReference type="InterPro" id="IPR025110">
    <property type="entry name" value="AMP-bd_C"/>
</dbReference>
<dbReference type="Proteomes" id="UP000643405">
    <property type="component" value="Unassembled WGS sequence"/>
</dbReference>
<dbReference type="InterPro" id="IPR050237">
    <property type="entry name" value="ATP-dep_AMP-bd_enzyme"/>
</dbReference>
<evidence type="ECO:0000259" key="1">
    <source>
        <dbReference type="Pfam" id="PF00501"/>
    </source>
</evidence>
<dbReference type="InterPro" id="IPR020845">
    <property type="entry name" value="AMP-binding_CS"/>
</dbReference>
<dbReference type="Pfam" id="PF13193">
    <property type="entry name" value="AMP-binding_C"/>
    <property type="match status" value="1"/>
</dbReference>
<feature type="domain" description="AMP-binding enzyme C-terminal" evidence="2">
    <location>
        <begin position="412"/>
        <end position="486"/>
    </location>
</feature>
<sequence length="508" mass="55275">MNVYAMLADAVRRRAEATAVRWGESRLSYHAFDGVCAALGDWFAENGCMRGDRVLLFLRNGFAFPVLLMAPMRAGLVVVPVNAKLHPREVAWIAGDAEPKLVVTHAEYVADIRAVLPAGVAPRIVAIEDLSLPSPVERPLPPADVEPDDPAWIFYTSGTTGKPKGAVLSHRNLVASTVNCLADIFPFVETDRVLHVAPLSHGSGIYLLPSLARGAENIIYDRPGFRPDEVLDTVAALSVSVIPFVAPTMIVRFLEAAPRTDIGSLRGVVYGGATIHLEHIRAAVARFGPIFHQLYGQGEAPMTISYLPGELHRDADDDTLLSAGYVRAGVEVRLVNEDDRNVRPGEDGEICVRGDVVMQGYWRNPEATSKALRGGWLHTGDIGRFDGAGRLRVLDRRHDTIISGGTNIYPKEIEDAIAAHPGVREVIAFGVPDDEWGESVAVAVVADDALLDADAVLTHCKSNLASFKKPKHVLFLPELPKNAYGKVLRRDLREAYFKAAVLHNPSVR</sequence>
<dbReference type="RefSeq" id="WP_188166743.1">
    <property type="nucleotide sequence ID" value="NZ_JACVVX010000011.1"/>
</dbReference>
<evidence type="ECO:0000313" key="3">
    <source>
        <dbReference type="EMBL" id="MBD0417308.1"/>
    </source>
</evidence>
<dbReference type="GO" id="GO:0016877">
    <property type="term" value="F:ligase activity, forming carbon-sulfur bonds"/>
    <property type="evidence" value="ECO:0007669"/>
    <property type="project" value="UniProtKB-ARBA"/>
</dbReference>
<reference evidence="3" key="1">
    <citation type="submission" date="2020-09" db="EMBL/GenBank/DDBJ databases">
        <title>Genome seq and assembly of Tianweitania sp.</title>
        <authorList>
            <person name="Chhetri G."/>
        </authorList>
    </citation>
    <scope>NUCLEOTIDE SEQUENCE</scope>
    <source>
        <strain evidence="3">Rool2</strain>
    </source>
</reference>
<evidence type="ECO:0000259" key="2">
    <source>
        <dbReference type="Pfam" id="PF13193"/>
    </source>
</evidence>
<proteinExistence type="predicted"/>
<dbReference type="AlphaFoldDB" id="A0A8J6PZ16"/>
<dbReference type="Gene3D" id="3.40.50.12780">
    <property type="entry name" value="N-terminal domain of ligase-like"/>
    <property type="match status" value="1"/>
</dbReference>
<gene>
    <name evidence="3" type="ORF">ICI42_21950</name>
</gene>
<dbReference type="PROSITE" id="PS00455">
    <property type="entry name" value="AMP_BINDING"/>
    <property type="match status" value="1"/>
</dbReference>
<dbReference type="InterPro" id="IPR000873">
    <property type="entry name" value="AMP-dep_synth/lig_dom"/>
</dbReference>
<dbReference type="EMBL" id="JACVVX010000011">
    <property type="protein sequence ID" value="MBD0417308.1"/>
    <property type="molecule type" value="Genomic_DNA"/>
</dbReference>
<evidence type="ECO:0000313" key="4">
    <source>
        <dbReference type="Proteomes" id="UP000643405"/>
    </source>
</evidence>
<feature type="domain" description="AMP-dependent synthetase/ligase" evidence="1">
    <location>
        <begin position="9"/>
        <end position="362"/>
    </location>
</feature>
<organism evidence="3 4">
    <name type="scientific">Oryzicola mucosus</name>
    <dbReference type="NCBI Taxonomy" id="2767425"/>
    <lineage>
        <taxon>Bacteria</taxon>
        <taxon>Pseudomonadati</taxon>
        <taxon>Pseudomonadota</taxon>
        <taxon>Alphaproteobacteria</taxon>
        <taxon>Hyphomicrobiales</taxon>
        <taxon>Phyllobacteriaceae</taxon>
        <taxon>Oryzicola</taxon>
    </lineage>
</organism>
<dbReference type="PANTHER" id="PTHR43767:SF7">
    <property type="entry name" value="MEDIUM_LONG-CHAIN-FATTY-ACID--COA LIGASE FADD8"/>
    <property type="match status" value="1"/>
</dbReference>
<protein>
    <submittedName>
        <fullName evidence="3">AMP-binding protein</fullName>
    </submittedName>
</protein>
<name>A0A8J6PZ16_9HYPH</name>
<accession>A0A8J6PZ16</accession>
<dbReference type="SUPFAM" id="SSF56801">
    <property type="entry name" value="Acetyl-CoA synthetase-like"/>
    <property type="match status" value="1"/>
</dbReference>
<dbReference type="Gene3D" id="3.30.300.30">
    <property type="match status" value="1"/>
</dbReference>
<dbReference type="Pfam" id="PF00501">
    <property type="entry name" value="AMP-binding"/>
    <property type="match status" value="1"/>
</dbReference>
<dbReference type="InterPro" id="IPR042099">
    <property type="entry name" value="ANL_N_sf"/>
</dbReference>
<dbReference type="PANTHER" id="PTHR43767">
    <property type="entry name" value="LONG-CHAIN-FATTY-ACID--COA LIGASE"/>
    <property type="match status" value="1"/>
</dbReference>
<comment type="caution">
    <text evidence="3">The sequence shown here is derived from an EMBL/GenBank/DDBJ whole genome shotgun (WGS) entry which is preliminary data.</text>
</comment>
<dbReference type="InterPro" id="IPR045851">
    <property type="entry name" value="AMP-bd_C_sf"/>
</dbReference>
<keyword evidence="4" id="KW-1185">Reference proteome</keyword>